<protein>
    <submittedName>
        <fullName evidence="9">Molybdopterin oxidoreductase</fullName>
    </submittedName>
</protein>
<proteinExistence type="inferred from homology"/>
<dbReference type="InterPro" id="IPR009010">
    <property type="entry name" value="Asp_de-COase-like_dom_sf"/>
</dbReference>
<dbReference type="Gene3D" id="3.30.2070.10">
    <property type="entry name" value="Formate dehydrogenase/DMSO reductase"/>
    <property type="match status" value="1"/>
</dbReference>
<dbReference type="InterPro" id="IPR050612">
    <property type="entry name" value="Prok_Mopterin_Oxidored"/>
</dbReference>
<evidence type="ECO:0000256" key="5">
    <source>
        <dbReference type="ARBA" id="ARBA00023002"/>
    </source>
</evidence>
<keyword evidence="4" id="KW-0479">Metal-binding</keyword>
<dbReference type="PROSITE" id="PS51669">
    <property type="entry name" value="4FE4S_MOW_BIS_MGD"/>
    <property type="match status" value="1"/>
</dbReference>
<accession>A0A3G2R935</accession>
<gene>
    <name evidence="9" type="ORF">D2962_16895</name>
</gene>
<dbReference type="InterPro" id="IPR006656">
    <property type="entry name" value="Mopterin_OxRdtase"/>
</dbReference>
<dbReference type="SUPFAM" id="SSF53706">
    <property type="entry name" value="Formate dehydrogenase/DMSO reductase, domains 1-3"/>
    <property type="match status" value="1"/>
</dbReference>
<keyword evidence="7" id="KW-0411">Iron-sulfur</keyword>
<feature type="domain" description="4Fe-4S Mo/W bis-MGD-type" evidence="8">
    <location>
        <begin position="26"/>
        <end position="83"/>
    </location>
</feature>
<reference evidence="9 10" key="1">
    <citation type="submission" date="2018-10" db="EMBL/GenBank/DDBJ databases">
        <authorList>
            <person name="Zhang X."/>
        </authorList>
    </citation>
    <scope>NUCLEOTIDE SEQUENCE [LARGE SCALE GENOMIC DNA]</scope>
    <source>
        <strain evidence="9 10">SK-G1</strain>
    </source>
</reference>
<dbReference type="PANTHER" id="PTHR43742:SF6">
    <property type="entry name" value="OXIDOREDUCTASE YYAE-RELATED"/>
    <property type="match status" value="1"/>
</dbReference>
<dbReference type="Gene3D" id="3.40.50.740">
    <property type="match status" value="1"/>
</dbReference>
<evidence type="ECO:0000256" key="6">
    <source>
        <dbReference type="ARBA" id="ARBA00023004"/>
    </source>
</evidence>
<dbReference type="InterPro" id="IPR006655">
    <property type="entry name" value="Mopterin_OxRdtase_prok_CS"/>
</dbReference>
<dbReference type="GO" id="GO:0043546">
    <property type="term" value="F:molybdopterin cofactor binding"/>
    <property type="evidence" value="ECO:0007669"/>
    <property type="project" value="InterPro"/>
</dbReference>
<keyword evidence="6" id="KW-0408">Iron</keyword>
<dbReference type="Pfam" id="PF04879">
    <property type="entry name" value="Molybdop_Fe4S4"/>
    <property type="match status" value="1"/>
</dbReference>
<evidence type="ECO:0000256" key="1">
    <source>
        <dbReference type="ARBA" id="ARBA00001942"/>
    </source>
</evidence>
<dbReference type="Pfam" id="PF00384">
    <property type="entry name" value="Molybdopterin"/>
    <property type="match status" value="1"/>
</dbReference>
<keyword evidence="5" id="KW-0560">Oxidoreductase</keyword>
<dbReference type="SMART" id="SM00926">
    <property type="entry name" value="Molybdop_Fe4S4"/>
    <property type="match status" value="1"/>
</dbReference>
<dbReference type="Gene3D" id="2.40.40.20">
    <property type="match status" value="1"/>
</dbReference>
<evidence type="ECO:0000256" key="7">
    <source>
        <dbReference type="ARBA" id="ARBA00023014"/>
    </source>
</evidence>
<dbReference type="PROSITE" id="PS00490">
    <property type="entry name" value="MOLYBDOPTERIN_PROK_2"/>
    <property type="match status" value="1"/>
</dbReference>
<dbReference type="CDD" id="cd02766">
    <property type="entry name" value="MopB_3"/>
    <property type="match status" value="1"/>
</dbReference>
<dbReference type="GO" id="GO:0016491">
    <property type="term" value="F:oxidoreductase activity"/>
    <property type="evidence" value="ECO:0007669"/>
    <property type="project" value="UniProtKB-KW"/>
</dbReference>
<dbReference type="Pfam" id="PF01568">
    <property type="entry name" value="Molydop_binding"/>
    <property type="match status" value="1"/>
</dbReference>
<dbReference type="PANTHER" id="PTHR43742">
    <property type="entry name" value="TRIMETHYLAMINE-N-OXIDE REDUCTASE"/>
    <property type="match status" value="1"/>
</dbReference>
<evidence type="ECO:0000259" key="8">
    <source>
        <dbReference type="PROSITE" id="PS51669"/>
    </source>
</evidence>
<evidence type="ECO:0000313" key="9">
    <source>
        <dbReference type="EMBL" id="AYO32054.1"/>
    </source>
</evidence>
<sequence length="719" mass="79753">MTQIIFFLLRTVLMTHLTQESGGEKMEVYRTACPRDCLDSCSMLVHMDNGKIVKVQGDPAHPPTGGFLCPKGNSYLEYIYHPERLRYPVIKKKGEFTRVSWDEALDFVVQKIRKAIDEYGPLSIFHNYDSGSELLTKNLDVRFFNALGGSTRVSGSLCWGGGIAAQTYDFGGLLQNDIEDLVNAKGIVLWGRNVGDTNSHAMPFIRKALSRGGKLAVINPLKTGLDGQADLVLRPRPGTDGALALGAARFLIKHGLIDRDFVQNHTFGFEEFCRAVEEFTPDRVRNIAGIEEEQIKALALFYGKDTPVTTLLGYGLQRYSGGGNAIRAIDALAAVTGNIGKPGAGVSYGHQMHWPIGAHVAGPELAKVRRYFDRTNLAREILDAQNPPIKVAFITRSNPMNMNPDTSVMKRALDSIETLVVIDLFMTDTAKEADVVLPCTSFFEEENLKANSWSPWIFYCPKIIEPVGECRPDQEIFLELAKRLGLEDFQDRTRENLLKWAAEPIKQQFGVSLDDLKKGPVKNPKIPPVAWSDKKFMTPSGKFEFYSQKAASDGQPPVAAYIPPAHERIKGGHDTREAGGMVDKITGHPGEALAFDSGLRNLPYYFITPHSRFRIHSQFQYLSKIKALHPHPVALMHPEEAAALGLEEGEPVEIYNERGAIRARLTLEPRMRRDVVAVESGWNMASGACVNFLTSPVTTEMGQSAAFYDCRVGVRRIGL</sequence>
<comment type="cofactor">
    <cofactor evidence="1">
        <name>Mo-bis(molybdopterin guanine dinucleotide)</name>
        <dbReference type="ChEBI" id="CHEBI:60539"/>
    </cofactor>
</comment>
<name>A0A3G2R935_9FIRM</name>
<evidence type="ECO:0000256" key="2">
    <source>
        <dbReference type="ARBA" id="ARBA00010312"/>
    </source>
</evidence>
<dbReference type="AlphaFoldDB" id="A0A3G2R935"/>
<comment type="similarity">
    <text evidence="2">Belongs to the prokaryotic molybdopterin-containing oxidoreductase family.</text>
</comment>
<keyword evidence="10" id="KW-1185">Reference proteome</keyword>
<dbReference type="GO" id="GO:0051536">
    <property type="term" value="F:iron-sulfur cluster binding"/>
    <property type="evidence" value="ECO:0007669"/>
    <property type="project" value="UniProtKB-KW"/>
</dbReference>
<keyword evidence="3" id="KW-0500">Molybdenum</keyword>
<dbReference type="InterPro" id="IPR006657">
    <property type="entry name" value="MoPterin_dinucl-bd_dom"/>
</dbReference>
<evidence type="ECO:0000256" key="3">
    <source>
        <dbReference type="ARBA" id="ARBA00022505"/>
    </source>
</evidence>
<dbReference type="KEGG" id="bacg:D2962_16895"/>
<dbReference type="Gene3D" id="2.20.25.90">
    <property type="entry name" value="ADC-like domains"/>
    <property type="match status" value="1"/>
</dbReference>
<dbReference type="SUPFAM" id="SSF50692">
    <property type="entry name" value="ADC-like"/>
    <property type="match status" value="1"/>
</dbReference>
<evidence type="ECO:0000256" key="4">
    <source>
        <dbReference type="ARBA" id="ARBA00022723"/>
    </source>
</evidence>
<dbReference type="EMBL" id="CP033169">
    <property type="protein sequence ID" value="AYO32054.1"/>
    <property type="molecule type" value="Genomic_DNA"/>
</dbReference>
<organism evidence="9 10">
    <name type="scientific">Biomaibacter acetigenes</name>
    <dbReference type="NCBI Taxonomy" id="2316383"/>
    <lineage>
        <taxon>Bacteria</taxon>
        <taxon>Bacillati</taxon>
        <taxon>Bacillota</taxon>
        <taxon>Clostridia</taxon>
        <taxon>Thermosediminibacterales</taxon>
        <taxon>Tepidanaerobacteraceae</taxon>
        <taxon>Biomaibacter</taxon>
    </lineage>
</organism>
<dbReference type="GO" id="GO:0046872">
    <property type="term" value="F:metal ion binding"/>
    <property type="evidence" value="ECO:0007669"/>
    <property type="project" value="UniProtKB-KW"/>
</dbReference>
<dbReference type="InterPro" id="IPR006963">
    <property type="entry name" value="Mopterin_OxRdtase_4Fe-4S_dom"/>
</dbReference>
<dbReference type="Gene3D" id="3.40.228.10">
    <property type="entry name" value="Dimethylsulfoxide Reductase, domain 2"/>
    <property type="match status" value="1"/>
</dbReference>
<dbReference type="Proteomes" id="UP000280960">
    <property type="component" value="Chromosome"/>
</dbReference>
<evidence type="ECO:0000313" key="10">
    <source>
        <dbReference type="Proteomes" id="UP000280960"/>
    </source>
</evidence>